<feature type="domain" description="Shedu protein SduA C-terminal" evidence="1">
    <location>
        <begin position="135"/>
        <end position="294"/>
    </location>
</feature>
<dbReference type="Pfam" id="PF14082">
    <property type="entry name" value="SduA_C"/>
    <property type="match status" value="1"/>
</dbReference>
<dbReference type="EMBL" id="LS992241">
    <property type="protein sequence ID" value="SYX86914.1"/>
    <property type="molecule type" value="Genomic_DNA"/>
</dbReference>
<name>A0A383RK81_PAEAL</name>
<dbReference type="Proteomes" id="UP000304148">
    <property type="component" value="Chromosome"/>
</dbReference>
<protein>
    <recommendedName>
        <fullName evidence="1">Shedu protein SduA C-terminal domain-containing protein</fullName>
    </recommendedName>
</protein>
<evidence type="ECO:0000313" key="2">
    <source>
        <dbReference type="EMBL" id="SYX86914.1"/>
    </source>
</evidence>
<dbReference type="RefSeq" id="WP_138188703.1">
    <property type="nucleotide sequence ID" value="NZ_LS992241.1"/>
</dbReference>
<organism evidence="2 3">
    <name type="scientific">Paenibacillus alvei</name>
    <name type="common">Bacillus alvei</name>
    <dbReference type="NCBI Taxonomy" id="44250"/>
    <lineage>
        <taxon>Bacteria</taxon>
        <taxon>Bacillati</taxon>
        <taxon>Bacillota</taxon>
        <taxon>Bacilli</taxon>
        <taxon>Bacillales</taxon>
        <taxon>Paenibacillaceae</taxon>
        <taxon>Paenibacillus</taxon>
    </lineage>
</organism>
<dbReference type="InterPro" id="IPR025359">
    <property type="entry name" value="SduA_C"/>
</dbReference>
<dbReference type="CDD" id="cd00085">
    <property type="entry name" value="HNHc"/>
    <property type="match status" value="1"/>
</dbReference>
<accession>A0A383RK81</accession>
<dbReference type="AlphaFoldDB" id="A0A383RK81"/>
<evidence type="ECO:0000313" key="3">
    <source>
        <dbReference type="Proteomes" id="UP000304148"/>
    </source>
</evidence>
<dbReference type="InterPro" id="IPR003615">
    <property type="entry name" value="HNH_nuc"/>
</dbReference>
<sequence>MRKQVIQELVEKMGNRCAFPNCNIEFVREDGLFGDICHITALSPGGQRYTSENAVENQIFIENLLLLCPNHHRLVDAYAEIYTTEWLKETKRNHEVRISEAASMSDLTQIKIEPKIEKTSIRDAITIWERNSTNAEEEFWQRLFKVNPFLISLIVPGCVVKFGEKCYVGGKSIHNQGGNLVDFIYSNHLTKNVVLVEIKTPCTKLVGGAYRNNAYSLTEELSGAIVQVLTYKDELLKNYNSLCHDISEHFNAFNPKCLIIAGNLQSEKLNSTQTKSFELYRANSDVEVITYDELFNKIKIVANLIH</sequence>
<proteinExistence type="predicted"/>
<evidence type="ECO:0000259" key="1">
    <source>
        <dbReference type="Pfam" id="PF14082"/>
    </source>
</evidence>
<reference evidence="3" key="1">
    <citation type="submission" date="2018-08" db="EMBL/GenBank/DDBJ databases">
        <authorList>
            <person name="Chevrot R."/>
        </authorList>
    </citation>
    <scope>NUCLEOTIDE SEQUENCE [LARGE SCALE GENOMIC DNA]</scope>
</reference>
<gene>
    <name evidence="2" type="ORF">PBLR_15340</name>
</gene>